<dbReference type="RefSeq" id="WP_131621480.1">
    <property type="nucleotide sequence ID" value="NZ_SJMY01000016.1"/>
</dbReference>
<name>A0A8I2GNY0_RHILV</name>
<reference evidence="1" key="1">
    <citation type="submission" date="2019-10" db="EMBL/GenBank/DDBJ databases">
        <title>Rhizobium leguminosarum symbiovar viciae collection.</title>
        <authorList>
            <person name="Boivin S."/>
            <person name="Lepetit M."/>
        </authorList>
    </citation>
    <scope>NUCLEOTIDE SEQUENCE</scope>
    <source>
        <strain evidence="1">L143</strain>
    </source>
</reference>
<protein>
    <submittedName>
        <fullName evidence="1">Uncharacterized protein</fullName>
    </submittedName>
</protein>
<gene>
    <name evidence="1" type="ORF">GFL91_15145</name>
</gene>
<dbReference type="AlphaFoldDB" id="A0A8I2GNY0"/>
<proteinExistence type="predicted"/>
<comment type="caution">
    <text evidence="1">The sequence shown here is derived from an EMBL/GenBank/DDBJ whole genome shotgun (WGS) entry which is preliminary data.</text>
</comment>
<organism evidence="1 2">
    <name type="scientific">Rhizobium leguminosarum bv. viciae</name>
    <dbReference type="NCBI Taxonomy" id="387"/>
    <lineage>
        <taxon>Bacteria</taxon>
        <taxon>Pseudomonadati</taxon>
        <taxon>Pseudomonadota</taxon>
        <taxon>Alphaproteobacteria</taxon>
        <taxon>Hyphomicrobiales</taxon>
        <taxon>Rhizobiaceae</taxon>
        <taxon>Rhizobium/Agrobacterium group</taxon>
        <taxon>Rhizobium</taxon>
    </lineage>
</organism>
<evidence type="ECO:0000313" key="1">
    <source>
        <dbReference type="EMBL" id="NKM46295.1"/>
    </source>
</evidence>
<dbReference type="Proteomes" id="UP000662259">
    <property type="component" value="Unassembled WGS sequence"/>
</dbReference>
<accession>A0A8I2GNY0</accession>
<evidence type="ECO:0000313" key="2">
    <source>
        <dbReference type="Proteomes" id="UP000662259"/>
    </source>
</evidence>
<dbReference type="EMBL" id="WIEZ01000007">
    <property type="protein sequence ID" value="NKM46295.1"/>
    <property type="molecule type" value="Genomic_DNA"/>
</dbReference>
<sequence length="59" mass="6772">MGIVNLTKGGLRCEIVKCTMLVPLFRETKAEHIVTEHDNPADWRRFARRSIEHIKALGL</sequence>